<gene>
    <name evidence="2" type="ORF">LCGC14_0398860</name>
</gene>
<protein>
    <submittedName>
        <fullName evidence="2">Uncharacterized protein</fullName>
    </submittedName>
</protein>
<reference evidence="2" key="1">
    <citation type="journal article" date="2015" name="Nature">
        <title>Complex archaea that bridge the gap between prokaryotes and eukaryotes.</title>
        <authorList>
            <person name="Spang A."/>
            <person name="Saw J.H."/>
            <person name="Jorgensen S.L."/>
            <person name="Zaremba-Niedzwiedzka K."/>
            <person name="Martijn J."/>
            <person name="Lind A.E."/>
            <person name="van Eijk R."/>
            <person name="Schleper C."/>
            <person name="Guy L."/>
            <person name="Ettema T.J."/>
        </authorList>
    </citation>
    <scope>NUCLEOTIDE SEQUENCE</scope>
</reference>
<dbReference type="AlphaFoldDB" id="A0A0F9SXB8"/>
<dbReference type="EMBL" id="LAZR01000341">
    <property type="protein sequence ID" value="KKN73570.1"/>
    <property type="molecule type" value="Genomic_DNA"/>
</dbReference>
<name>A0A0F9SXB8_9ZZZZ</name>
<evidence type="ECO:0000256" key="1">
    <source>
        <dbReference type="SAM" id="Phobius"/>
    </source>
</evidence>
<proteinExistence type="predicted"/>
<keyword evidence="1" id="KW-0472">Membrane</keyword>
<accession>A0A0F9SXB8</accession>
<sequence>MNPYLIFLVGIVIGLAMMVAVILWTWYLGR</sequence>
<keyword evidence="1" id="KW-0812">Transmembrane</keyword>
<evidence type="ECO:0000313" key="2">
    <source>
        <dbReference type="EMBL" id="KKN73570.1"/>
    </source>
</evidence>
<comment type="caution">
    <text evidence="2">The sequence shown here is derived from an EMBL/GenBank/DDBJ whole genome shotgun (WGS) entry which is preliminary data.</text>
</comment>
<organism evidence="2">
    <name type="scientific">marine sediment metagenome</name>
    <dbReference type="NCBI Taxonomy" id="412755"/>
    <lineage>
        <taxon>unclassified sequences</taxon>
        <taxon>metagenomes</taxon>
        <taxon>ecological metagenomes</taxon>
    </lineage>
</organism>
<keyword evidence="1" id="KW-1133">Transmembrane helix</keyword>
<feature type="transmembrane region" description="Helical" evidence="1">
    <location>
        <begin position="6"/>
        <end position="28"/>
    </location>
</feature>